<sequence length="898" mass="96322">MIPYPALHASHAGVWIADAEGSRAVGRGEAIRRAADTPMIVLNAPLVGQRLGYAELSGLDLLELFAFLRPATFLPPTPRGLARMLGLAPPEDEAGIAAFLRDAASALLAIPAGDWPEREGAWTAAQSLARLRWPWAPLLADRLARPQENERWLFSKLPEWDEVAPRPAPKSVTLDDGDIADRLAFLTGSNAEQRIGQRAFAEAAASAFAPRMMRDNPNMLLAEAGTGIGKTLGYLAPASLWSEQAGGAVWISTFTKALQRQLNHETARLIPDAAERRRRVVTRKGRENYLCLLNLEDALQGGFAGRAAVLAHLVARWAAYSADGDMIGGDLPGWLPTLFRRNGSTALTDRRGECVYAGCPHYRKCFIERAARASAQADIVIANHALVMVNAVRGREANSRPTRYVFDEGHHLFEAADAMFGVALTGQESIELRRWIVGPESTARGRRRGLAARLSDVASYDEAGGVAIQDAVEAARALASDGWLQRVAEGEPFGAVEKLLSAARGMVYARAAQDGDAGYGLETELAEPLPALIEAAAAAAQGLEALLRPLMTLGQRLEAVLAEGPDWLDGQARARVEGAVASLAWRTETVGAWISLLARIGGPADPDFVDWLAVDRIEGREFDIGLHRRWLDPTRPLAATVLKPAHGVLVTSATLKGGDPDWQIADARAGVPHLDRAAGHFDVASPFDYASQSEVLIVTDVKRGDLAALANAYARLIAAAGGGTLGLFTAIRRLRGVHARIADRLARDGLPLYAQHVDPIDPGTLVDMFRDEPRASLIGTDALRDGVDVPGESLRQVILEGVPWAKPTVLHAARRLAGGGSAFDDRLVRAKLAQAFGRLIRRADDRGAFVLLSAAMPSRLLAAFPPGVPVARVPLDEAVARVQSRLSSVTRVVQETGA</sequence>
<proteinExistence type="inferred from homology"/>
<dbReference type="Proteomes" id="UP000315673">
    <property type="component" value="Chromosome"/>
</dbReference>
<gene>
    <name evidence="6" type="ORF">FPZ24_14455</name>
</gene>
<protein>
    <submittedName>
        <fullName evidence="6">ATP-dependent DNA helicase</fullName>
    </submittedName>
</protein>
<dbReference type="GO" id="GO:0005524">
    <property type="term" value="F:ATP binding"/>
    <property type="evidence" value="ECO:0007669"/>
    <property type="project" value="UniProtKB-KW"/>
</dbReference>
<evidence type="ECO:0000313" key="6">
    <source>
        <dbReference type="EMBL" id="QDZ08525.1"/>
    </source>
</evidence>
<comment type="similarity">
    <text evidence="4">Belongs to the helicase family. DinG subfamily.</text>
</comment>
<dbReference type="GO" id="GO:0003678">
    <property type="term" value="F:DNA helicase activity"/>
    <property type="evidence" value="ECO:0007669"/>
    <property type="project" value="TreeGrafter"/>
</dbReference>
<dbReference type="PANTHER" id="PTHR11472:SF34">
    <property type="entry name" value="REGULATOR OF TELOMERE ELONGATION HELICASE 1"/>
    <property type="match status" value="1"/>
</dbReference>
<keyword evidence="3" id="KW-0067">ATP-binding</keyword>
<keyword evidence="1" id="KW-0547">Nucleotide-binding</keyword>
<dbReference type="OrthoDB" id="9805194at2"/>
<accession>A0A5B8LL99</accession>
<dbReference type="SUPFAM" id="SSF52540">
    <property type="entry name" value="P-loop containing nucleoside triphosphate hydrolases"/>
    <property type="match status" value="1"/>
</dbReference>
<feature type="domain" description="Helicase ATP-binding" evidence="5">
    <location>
        <begin position="183"/>
        <end position="464"/>
    </location>
</feature>
<dbReference type="KEGG" id="spai:FPZ24_14455"/>
<dbReference type="RefSeq" id="WP_146573138.1">
    <property type="nucleotide sequence ID" value="NZ_CP042306.1"/>
</dbReference>
<name>A0A5B8LL99_9SPHN</name>
<reference evidence="6 7" key="1">
    <citation type="submission" date="2019-07" db="EMBL/GenBank/DDBJ databases">
        <title>Full genome sequence of Sphingomonas sp. 4R-6-7(HKS19).</title>
        <authorList>
            <person name="Im W.-T."/>
        </authorList>
    </citation>
    <scope>NUCLEOTIDE SEQUENCE [LARGE SCALE GENOMIC DNA]</scope>
    <source>
        <strain evidence="6 7">HKS19</strain>
    </source>
</reference>
<dbReference type="GO" id="GO:0003676">
    <property type="term" value="F:nucleic acid binding"/>
    <property type="evidence" value="ECO:0007669"/>
    <property type="project" value="InterPro"/>
</dbReference>
<dbReference type="GO" id="GO:0006139">
    <property type="term" value="P:nucleobase-containing compound metabolic process"/>
    <property type="evidence" value="ECO:0007669"/>
    <property type="project" value="InterPro"/>
</dbReference>
<keyword evidence="7" id="KW-1185">Reference proteome</keyword>
<dbReference type="InterPro" id="IPR014013">
    <property type="entry name" value="Helic_SF1/SF2_ATP-bd_DinG/Rad3"/>
</dbReference>
<dbReference type="InterPro" id="IPR006555">
    <property type="entry name" value="ATP-dep_Helicase_C"/>
</dbReference>
<dbReference type="InterPro" id="IPR045028">
    <property type="entry name" value="DinG/Rad3-like"/>
</dbReference>
<evidence type="ECO:0000256" key="1">
    <source>
        <dbReference type="ARBA" id="ARBA00022741"/>
    </source>
</evidence>
<keyword evidence="6" id="KW-0347">Helicase</keyword>
<keyword evidence="2" id="KW-0378">Hydrolase</keyword>
<evidence type="ECO:0000259" key="5">
    <source>
        <dbReference type="PROSITE" id="PS51193"/>
    </source>
</evidence>
<evidence type="ECO:0000256" key="2">
    <source>
        <dbReference type="ARBA" id="ARBA00022801"/>
    </source>
</evidence>
<evidence type="ECO:0000256" key="3">
    <source>
        <dbReference type="ARBA" id="ARBA00022840"/>
    </source>
</evidence>
<dbReference type="PROSITE" id="PS51193">
    <property type="entry name" value="HELICASE_ATP_BIND_2"/>
    <property type="match status" value="1"/>
</dbReference>
<dbReference type="InterPro" id="IPR027417">
    <property type="entry name" value="P-loop_NTPase"/>
</dbReference>
<organism evidence="6 7">
    <name type="scientific">Sphingomonas panacisoli</name>
    <dbReference type="NCBI Taxonomy" id="1813879"/>
    <lineage>
        <taxon>Bacteria</taxon>
        <taxon>Pseudomonadati</taxon>
        <taxon>Pseudomonadota</taxon>
        <taxon>Alphaproteobacteria</taxon>
        <taxon>Sphingomonadales</taxon>
        <taxon>Sphingomonadaceae</taxon>
        <taxon>Sphingomonas</taxon>
    </lineage>
</organism>
<dbReference type="EMBL" id="CP042306">
    <property type="protein sequence ID" value="QDZ08525.1"/>
    <property type="molecule type" value="Genomic_DNA"/>
</dbReference>
<dbReference type="Gene3D" id="3.40.50.300">
    <property type="entry name" value="P-loop containing nucleotide triphosphate hydrolases"/>
    <property type="match status" value="2"/>
</dbReference>
<dbReference type="Pfam" id="PF13307">
    <property type="entry name" value="Helicase_C_2"/>
    <property type="match status" value="1"/>
</dbReference>
<dbReference type="GO" id="GO:0016818">
    <property type="term" value="F:hydrolase activity, acting on acid anhydrides, in phosphorus-containing anhydrides"/>
    <property type="evidence" value="ECO:0007669"/>
    <property type="project" value="InterPro"/>
</dbReference>
<dbReference type="PANTHER" id="PTHR11472">
    <property type="entry name" value="DNA REPAIR DEAD HELICASE RAD3/XP-D SUBFAMILY MEMBER"/>
    <property type="match status" value="1"/>
</dbReference>
<dbReference type="SMART" id="SM00491">
    <property type="entry name" value="HELICc2"/>
    <property type="match status" value="1"/>
</dbReference>
<evidence type="ECO:0000256" key="4">
    <source>
        <dbReference type="ARBA" id="ARBA00038058"/>
    </source>
</evidence>
<dbReference type="AlphaFoldDB" id="A0A5B8LL99"/>
<evidence type="ECO:0000313" key="7">
    <source>
        <dbReference type="Proteomes" id="UP000315673"/>
    </source>
</evidence>